<dbReference type="CDD" id="cd21452">
    <property type="entry name" value="DLC-like_DYNLL1_DYNLL2"/>
    <property type="match status" value="1"/>
</dbReference>
<feature type="compositionally biased region" description="Basic and acidic residues" evidence="1">
    <location>
        <begin position="1"/>
        <end position="14"/>
    </location>
</feature>
<evidence type="ECO:0000256" key="1">
    <source>
        <dbReference type="SAM" id="MobiDB-lite"/>
    </source>
</evidence>
<reference evidence="2" key="1">
    <citation type="submission" date="2015-02" db="EMBL/GenBank/DDBJ databases">
        <title>A transcriptome of Wollemia nobilis - a relic of Gondwana.</title>
        <authorList>
            <person name="Chia J.Y."/>
            <person name="Leong Y.S."/>
            <person name="Abdul Karim S."/>
            <person name="Wan Azmi N."/>
            <person name="Hercus R."/>
            <person name="Croft L."/>
        </authorList>
    </citation>
    <scope>NUCLEOTIDE SEQUENCE</scope>
    <source>
        <strain evidence="2">MaeBrown</strain>
        <tissue evidence="2">Leaf</tissue>
    </source>
</reference>
<feature type="compositionally biased region" description="Low complexity" evidence="1">
    <location>
        <begin position="59"/>
        <end position="81"/>
    </location>
</feature>
<proteinExistence type="predicted"/>
<dbReference type="GO" id="GO:0007017">
    <property type="term" value="P:microtubule-based process"/>
    <property type="evidence" value="ECO:0007669"/>
    <property type="project" value="InterPro"/>
</dbReference>
<dbReference type="PANTHER" id="PTHR11886">
    <property type="entry name" value="DYNEIN LIGHT CHAIN"/>
    <property type="match status" value="1"/>
</dbReference>
<dbReference type="GO" id="GO:0005868">
    <property type="term" value="C:cytoplasmic dynein complex"/>
    <property type="evidence" value="ECO:0007669"/>
    <property type="project" value="TreeGrafter"/>
</dbReference>
<dbReference type="PANTHER" id="PTHR11886:SF80">
    <property type="entry name" value="OS01G0555600 PROTEIN"/>
    <property type="match status" value="1"/>
</dbReference>
<feature type="region of interest" description="Disordered" evidence="1">
    <location>
        <begin position="1"/>
        <end position="130"/>
    </location>
</feature>
<dbReference type="InterPro" id="IPR001372">
    <property type="entry name" value="Dynein_light_chain_typ-1/2"/>
</dbReference>
<name>A0A0C9RVD2_9CONI</name>
<organism evidence="2">
    <name type="scientific">Wollemia nobilis</name>
    <dbReference type="NCBI Taxonomy" id="56998"/>
    <lineage>
        <taxon>Eukaryota</taxon>
        <taxon>Viridiplantae</taxon>
        <taxon>Streptophyta</taxon>
        <taxon>Embryophyta</taxon>
        <taxon>Tracheophyta</taxon>
        <taxon>Spermatophyta</taxon>
        <taxon>Pinopsida</taxon>
        <taxon>Pinidae</taxon>
        <taxon>Conifers II</taxon>
        <taxon>Araucariales</taxon>
        <taxon>Araucariaceae</taxon>
        <taxon>Wollemia</taxon>
    </lineage>
</organism>
<dbReference type="EMBL" id="GCHU01011067">
    <property type="protein sequence ID" value="JAG87839.1"/>
    <property type="molecule type" value="Transcribed_RNA"/>
</dbReference>
<dbReference type="SMART" id="SM01375">
    <property type="entry name" value="Dynein_light"/>
    <property type="match status" value="1"/>
</dbReference>
<dbReference type="AlphaFoldDB" id="A0A0C9RVD2"/>
<accession>A0A0C9RVD2</accession>
<feature type="compositionally biased region" description="Low complexity" evidence="1">
    <location>
        <begin position="112"/>
        <end position="126"/>
    </location>
</feature>
<dbReference type="GO" id="GO:0045505">
    <property type="term" value="F:dynein intermediate chain binding"/>
    <property type="evidence" value="ECO:0007669"/>
    <property type="project" value="TreeGrafter"/>
</dbReference>
<sequence length="331" mass="35844">MDNHGRTRGRRDSTESLTVSMDDGGSGAARNRNRNRNGKPTWGIYKDRLNISMDGGVKGSSVAKSTASSASASAGSSSLKTKLAERLRFSKLNLTDRGGHSKAVSKNGGEGAQRASQRQPPSSSSSSKKDLLERAYKNGCSLDAGLGSKGALQQYKAAQEEAVRAIVPSAHPSSNPGEVAFVGRRKSLDVAMLDLHGLEMAEKEPLDRIWEAKRRSTTAEVRSVHVETDEAAETVAEEVNARVKAADMPSRMQVHAFRCARRECDAQLSFSSKKMAFALKKEFDRAYGPAWHCIVGTSFGSFVTHSVGGFLYFSIDRIAVLLFKTAVERLD</sequence>
<protein>
    <submittedName>
        <fullName evidence="2">TSA: Wollemia nobilis Ref_Wollemi_Transcript_11130_1719 transcribed RNA sequence</fullName>
    </submittedName>
</protein>
<dbReference type="Gene3D" id="3.30.740.10">
    <property type="entry name" value="Protein Inhibitor Of Neuronal Nitric Oxide Synthase"/>
    <property type="match status" value="1"/>
</dbReference>
<dbReference type="FunFam" id="3.30.740.10:FF:000003">
    <property type="entry name" value="Dynein light chain"/>
    <property type="match status" value="1"/>
</dbReference>
<dbReference type="InterPro" id="IPR037177">
    <property type="entry name" value="DLC_sf"/>
</dbReference>
<evidence type="ECO:0000313" key="2">
    <source>
        <dbReference type="EMBL" id="JAG87839.1"/>
    </source>
</evidence>
<dbReference type="Pfam" id="PF01221">
    <property type="entry name" value="Dynein_light"/>
    <property type="match status" value="1"/>
</dbReference>
<dbReference type="SUPFAM" id="SSF54648">
    <property type="entry name" value="DLC"/>
    <property type="match status" value="1"/>
</dbReference>